<gene>
    <name evidence="3" type="ORF">EBH_0017970</name>
</gene>
<dbReference type="OrthoDB" id="354293at2759"/>
<organism evidence="3 4">
    <name type="scientific">Eimeria brunetti</name>
    <dbReference type="NCBI Taxonomy" id="51314"/>
    <lineage>
        <taxon>Eukaryota</taxon>
        <taxon>Sar</taxon>
        <taxon>Alveolata</taxon>
        <taxon>Apicomplexa</taxon>
        <taxon>Conoidasida</taxon>
        <taxon>Coccidia</taxon>
        <taxon>Eucoccidiorida</taxon>
        <taxon>Eimeriorina</taxon>
        <taxon>Eimeriidae</taxon>
        <taxon>Eimeria</taxon>
    </lineage>
</organism>
<evidence type="ECO:0000313" key="4">
    <source>
        <dbReference type="Proteomes" id="UP000030750"/>
    </source>
</evidence>
<reference evidence="3" key="2">
    <citation type="submission" date="2013-10" db="EMBL/GenBank/DDBJ databases">
        <authorList>
            <person name="Aslett M."/>
        </authorList>
    </citation>
    <scope>NUCLEOTIDE SEQUENCE [LARGE SCALE GENOMIC DNA]</scope>
    <source>
        <strain evidence="3">Houghton</strain>
    </source>
</reference>
<feature type="domain" description="CPW-WPC" evidence="2">
    <location>
        <begin position="62"/>
        <end position="121"/>
    </location>
</feature>
<sequence length="137" mass="16003">MVKKMGRQELPLKGYDLEVLQRELLEQMQSEGQLLQQQQQEQQQQQQQQLQVEELLVEQKFCPHDFSVLCPFAWTPSGDDTTCTAPEAYIGSCQRKMNFAVDQSAKEQLEDQCLISWPCLKQCNRDFSVLCPMDWKE</sequence>
<dbReference type="Proteomes" id="UP000030750">
    <property type="component" value="Unassembled WGS sequence"/>
</dbReference>
<keyword evidence="1" id="KW-0175">Coiled coil</keyword>
<reference evidence="3" key="1">
    <citation type="submission" date="2013-10" db="EMBL/GenBank/DDBJ databases">
        <title>Genomic analysis of the causative agents of coccidiosis in chickens.</title>
        <authorList>
            <person name="Reid A.J."/>
            <person name="Blake D."/>
            <person name="Billington K."/>
            <person name="Browne H."/>
            <person name="Dunn M."/>
            <person name="Hung S."/>
            <person name="Kawahara F."/>
            <person name="Miranda-Saavedra D."/>
            <person name="Mourier T."/>
            <person name="Nagra H."/>
            <person name="Otto T.D."/>
            <person name="Rawlings N."/>
            <person name="Sanchez A."/>
            <person name="Sanders M."/>
            <person name="Subramaniam C."/>
            <person name="Tay Y."/>
            <person name="Dear P."/>
            <person name="Doerig C."/>
            <person name="Gruber A."/>
            <person name="Parkinson J."/>
            <person name="Shirley M."/>
            <person name="Wan K.L."/>
            <person name="Berriman M."/>
            <person name="Tomley F."/>
            <person name="Pain A."/>
        </authorList>
    </citation>
    <scope>NUCLEOTIDE SEQUENCE [LARGE SCALE GENOMIC DNA]</scope>
    <source>
        <strain evidence="3">Houghton</strain>
    </source>
</reference>
<dbReference type="EMBL" id="HG710883">
    <property type="protein sequence ID" value="CDJ47843.1"/>
    <property type="molecule type" value="Genomic_DNA"/>
</dbReference>
<dbReference type="AlphaFoldDB" id="U6LF26"/>
<dbReference type="SMART" id="SM01099">
    <property type="entry name" value="CPW_WPC"/>
    <property type="match status" value="1"/>
</dbReference>
<accession>U6LF26</accession>
<dbReference type="Pfam" id="PF09717">
    <property type="entry name" value="CPW_WPC"/>
    <property type="match status" value="1"/>
</dbReference>
<name>U6LF26_9EIME</name>
<evidence type="ECO:0000256" key="1">
    <source>
        <dbReference type="SAM" id="Coils"/>
    </source>
</evidence>
<evidence type="ECO:0000259" key="2">
    <source>
        <dbReference type="SMART" id="SM01099"/>
    </source>
</evidence>
<keyword evidence="4" id="KW-1185">Reference proteome</keyword>
<proteinExistence type="predicted"/>
<dbReference type="NCBIfam" id="TIGR01492">
    <property type="entry name" value="CPW_WPC"/>
    <property type="match status" value="1"/>
</dbReference>
<dbReference type="InterPro" id="IPR006387">
    <property type="entry name" value="CPW_WPC_dom"/>
</dbReference>
<dbReference type="VEuPathDB" id="ToxoDB:EBH_0017970"/>
<feature type="coiled-coil region" evidence="1">
    <location>
        <begin position="21"/>
        <end position="58"/>
    </location>
</feature>
<protein>
    <submittedName>
        <fullName evidence="3">Plasmodium falciparum CPW-WPC domain-containing protein, putative</fullName>
    </submittedName>
</protein>
<evidence type="ECO:0000313" key="3">
    <source>
        <dbReference type="EMBL" id="CDJ47843.1"/>
    </source>
</evidence>